<reference evidence="1 2" key="1">
    <citation type="submission" date="2017-01" db="EMBL/GenBank/DDBJ databases">
        <title>Comparative genomic analysis of Brazilian Leptospira santarosai.</title>
        <authorList>
            <person name="Moreno L.Z."/>
            <person name="Miraglia F."/>
            <person name="Kremer F.S."/>
            <person name="Eslabao M.R."/>
            <person name="Lilenbaum W."/>
            <person name="Dellagostin O.A."/>
            <person name="Moreno A.M."/>
        </authorList>
    </citation>
    <scope>NUCLEOTIDE SEQUENCE [LARGE SCALE GENOMIC DNA]</scope>
    <source>
        <strain evidence="1 2">M52/8-19</strain>
    </source>
</reference>
<sequence>MIANHYLKVGSILDQVYSNLRNWVRLFFVNPYCKLRTIHKTLRFDDPFKNLIGNRFYSELYNRVSKILLQNGDWTQNKWYSIL</sequence>
<protein>
    <submittedName>
        <fullName evidence="1">Uncharacterized protein</fullName>
    </submittedName>
</protein>
<dbReference type="Proteomes" id="UP000189337">
    <property type="component" value="Unassembled WGS sequence"/>
</dbReference>
<name>A0AB73MRH6_9LEPT</name>
<proteinExistence type="predicted"/>
<dbReference type="AlphaFoldDB" id="A0AB73MRH6"/>
<evidence type="ECO:0000313" key="2">
    <source>
        <dbReference type="Proteomes" id="UP000189337"/>
    </source>
</evidence>
<comment type="caution">
    <text evidence="1">The sequence shown here is derived from an EMBL/GenBank/DDBJ whole genome shotgun (WGS) entry which is preliminary data.</text>
</comment>
<dbReference type="EMBL" id="MTSU01000004">
    <property type="protein sequence ID" value="ONF93729.1"/>
    <property type="molecule type" value="Genomic_DNA"/>
</dbReference>
<evidence type="ECO:0000313" key="1">
    <source>
        <dbReference type="EMBL" id="ONF93729.1"/>
    </source>
</evidence>
<gene>
    <name evidence="1" type="ORF">BWD14_06655</name>
</gene>
<accession>A0AB73MRH6</accession>
<organism evidence="1 2">
    <name type="scientific">Leptospira santarosai</name>
    <dbReference type="NCBI Taxonomy" id="28183"/>
    <lineage>
        <taxon>Bacteria</taxon>
        <taxon>Pseudomonadati</taxon>
        <taxon>Spirochaetota</taxon>
        <taxon>Spirochaetia</taxon>
        <taxon>Leptospirales</taxon>
        <taxon>Leptospiraceae</taxon>
        <taxon>Leptospira</taxon>
    </lineage>
</organism>